<feature type="region of interest" description="Disordered" evidence="1">
    <location>
        <begin position="34"/>
        <end position="90"/>
    </location>
</feature>
<gene>
    <name evidence="2" type="ORF">QU38_02740</name>
</gene>
<evidence type="ECO:0000313" key="3">
    <source>
        <dbReference type="Proteomes" id="UP000032274"/>
    </source>
</evidence>
<feature type="compositionally biased region" description="Acidic residues" evidence="1">
    <location>
        <begin position="191"/>
        <end position="200"/>
    </location>
</feature>
<feature type="compositionally biased region" description="Basic and acidic residues" evidence="1">
    <location>
        <begin position="166"/>
        <end position="183"/>
    </location>
</feature>
<accession>A0AA40MKD6</accession>
<feature type="region of interest" description="Disordered" evidence="1">
    <location>
        <begin position="155"/>
        <end position="221"/>
    </location>
</feature>
<protein>
    <submittedName>
        <fullName evidence="2">Uncharacterized protein</fullName>
    </submittedName>
</protein>
<organism evidence="2 3">
    <name type="scientific">Staphylococcus aureus</name>
    <dbReference type="NCBI Taxonomy" id="1280"/>
    <lineage>
        <taxon>Bacteria</taxon>
        <taxon>Bacillati</taxon>
        <taxon>Bacillota</taxon>
        <taxon>Bacilli</taxon>
        <taxon>Bacillales</taxon>
        <taxon>Staphylococcaceae</taxon>
        <taxon>Staphylococcus</taxon>
    </lineage>
</organism>
<dbReference type="Proteomes" id="UP000032274">
    <property type="component" value="Unassembled WGS sequence"/>
</dbReference>
<comment type="caution">
    <text evidence="2">The sequence shown here is derived from an EMBL/GenBank/DDBJ whole genome shotgun (WGS) entry which is preliminary data.</text>
</comment>
<feature type="non-terminal residue" evidence="2">
    <location>
        <position position="221"/>
    </location>
</feature>
<dbReference type="EMBL" id="JXIG01000575">
    <property type="protein sequence ID" value="KIU00975.1"/>
    <property type="molecule type" value="Genomic_DNA"/>
</dbReference>
<sequence length="221" mass="24736">RVPARAMAQCPTFAIDCSLGAGAALFLVANRKDPHAPVARPRGPDRDSRLRAGTGAHSLARGEWRRPHRHEHTPAAGLHRDRRAAGDDDRRCEEDAAIDLAGGTENRREPAAGRVVARTVLHRMASRDQMAIDILHHDHRRIDDQPEIERADRKQVRGFPLQGQDQHSEAQGERDRRRDDQRRSQISQEQPLEEEDEEDALDHVVDDGAGGQCDQARPVVD</sequence>
<dbReference type="AlphaFoldDB" id="A0AA40MKD6"/>
<feature type="non-terminal residue" evidence="2">
    <location>
        <position position="1"/>
    </location>
</feature>
<evidence type="ECO:0000256" key="1">
    <source>
        <dbReference type="SAM" id="MobiDB-lite"/>
    </source>
</evidence>
<evidence type="ECO:0000313" key="2">
    <source>
        <dbReference type="EMBL" id="KIU00975.1"/>
    </source>
</evidence>
<reference evidence="2 3" key="1">
    <citation type="submission" date="2015-01" db="EMBL/GenBank/DDBJ databases">
        <title>Characterization of Swiss Staphylococcus aureus strains involved in food poisoning.</title>
        <authorList>
            <person name="Crovadore J."/>
            <person name="Chablais R."/>
            <person name="Tonacini J."/>
            <person name="Schnyder B."/>
            <person name="Lefort F."/>
        </authorList>
    </citation>
    <scope>NUCLEOTIDE SEQUENCE [LARGE SCALE GENOMIC DNA]</scope>
    <source>
        <strain evidence="2 3">SA-120</strain>
    </source>
</reference>
<name>A0AA40MKD6_STAAU</name>
<proteinExistence type="predicted"/>